<proteinExistence type="predicted"/>
<sequence length="66" mass="7627">MRRRRCPWCAITTGRPAPKHLHTQRRLAQEQSAPEPRHRALPGNSTQKADFIIYRTELTDDVFVGS</sequence>
<name>A0AAV7KS10_PLEWA</name>
<evidence type="ECO:0000313" key="3">
    <source>
        <dbReference type="Proteomes" id="UP001066276"/>
    </source>
</evidence>
<organism evidence="2 3">
    <name type="scientific">Pleurodeles waltl</name>
    <name type="common">Iberian ribbed newt</name>
    <dbReference type="NCBI Taxonomy" id="8319"/>
    <lineage>
        <taxon>Eukaryota</taxon>
        <taxon>Metazoa</taxon>
        <taxon>Chordata</taxon>
        <taxon>Craniata</taxon>
        <taxon>Vertebrata</taxon>
        <taxon>Euteleostomi</taxon>
        <taxon>Amphibia</taxon>
        <taxon>Batrachia</taxon>
        <taxon>Caudata</taxon>
        <taxon>Salamandroidea</taxon>
        <taxon>Salamandridae</taxon>
        <taxon>Pleurodelinae</taxon>
        <taxon>Pleurodeles</taxon>
    </lineage>
</organism>
<dbReference type="AlphaFoldDB" id="A0AAV7KS10"/>
<gene>
    <name evidence="2" type="ORF">NDU88_001432</name>
</gene>
<dbReference type="EMBL" id="JANPWB010000016">
    <property type="protein sequence ID" value="KAJ1081249.1"/>
    <property type="molecule type" value="Genomic_DNA"/>
</dbReference>
<comment type="caution">
    <text evidence="2">The sequence shown here is derived from an EMBL/GenBank/DDBJ whole genome shotgun (WGS) entry which is preliminary data.</text>
</comment>
<keyword evidence="3" id="KW-1185">Reference proteome</keyword>
<accession>A0AAV7KS10</accession>
<dbReference type="Proteomes" id="UP001066276">
    <property type="component" value="Chromosome 12"/>
</dbReference>
<evidence type="ECO:0000313" key="2">
    <source>
        <dbReference type="EMBL" id="KAJ1081249.1"/>
    </source>
</evidence>
<reference evidence="2" key="1">
    <citation type="journal article" date="2022" name="bioRxiv">
        <title>Sequencing and chromosome-scale assembly of the giantPleurodeles waltlgenome.</title>
        <authorList>
            <person name="Brown T."/>
            <person name="Elewa A."/>
            <person name="Iarovenko S."/>
            <person name="Subramanian E."/>
            <person name="Araus A.J."/>
            <person name="Petzold A."/>
            <person name="Susuki M."/>
            <person name="Suzuki K.-i.T."/>
            <person name="Hayashi T."/>
            <person name="Toyoda A."/>
            <person name="Oliveira C."/>
            <person name="Osipova E."/>
            <person name="Leigh N.D."/>
            <person name="Simon A."/>
            <person name="Yun M.H."/>
        </authorList>
    </citation>
    <scope>NUCLEOTIDE SEQUENCE</scope>
    <source>
        <strain evidence="2">20211129_DDA</strain>
        <tissue evidence="2">Liver</tissue>
    </source>
</reference>
<evidence type="ECO:0000256" key="1">
    <source>
        <dbReference type="SAM" id="MobiDB-lite"/>
    </source>
</evidence>
<feature type="region of interest" description="Disordered" evidence="1">
    <location>
        <begin position="13"/>
        <end position="46"/>
    </location>
</feature>
<protein>
    <submittedName>
        <fullName evidence="2">Uncharacterized protein</fullName>
    </submittedName>
</protein>